<evidence type="ECO:0000256" key="2">
    <source>
        <dbReference type="ARBA" id="ARBA00022670"/>
    </source>
</evidence>
<dbReference type="EMBL" id="RSAS01000780">
    <property type="protein sequence ID" value="RRR67520.1"/>
    <property type="molecule type" value="Genomic_DNA"/>
</dbReference>
<proteinExistence type="inferred from homology"/>
<dbReference type="GO" id="GO:0006508">
    <property type="term" value="P:proteolysis"/>
    <property type="evidence" value="ECO:0007669"/>
    <property type="project" value="UniProtKB-KW"/>
</dbReference>
<keyword evidence="5" id="KW-0472">Membrane</keyword>
<evidence type="ECO:0000313" key="7">
    <source>
        <dbReference type="EMBL" id="RRR67520.1"/>
    </source>
</evidence>
<protein>
    <submittedName>
        <fullName evidence="7">Signal peptide peptidase SppA</fullName>
    </submittedName>
</protein>
<dbReference type="InterPro" id="IPR047272">
    <property type="entry name" value="S49_SppA_C"/>
</dbReference>
<accession>A0A426TT15</accession>
<evidence type="ECO:0000313" key="8">
    <source>
        <dbReference type="Proteomes" id="UP000280307"/>
    </source>
</evidence>
<organism evidence="7 8">
    <name type="scientific">Candidatus Viridilinea halotolerans</name>
    <dbReference type="NCBI Taxonomy" id="2491704"/>
    <lineage>
        <taxon>Bacteria</taxon>
        <taxon>Bacillati</taxon>
        <taxon>Chloroflexota</taxon>
        <taxon>Chloroflexia</taxon>
        <taxon>Chloroflexales</taxon>
        <taxon>Chloroflexineae</taxon>
        <taxon>Oscillochloridaceae</taxon>
        <taxon>Candidatus Viridilinea</taxon>
    </lineage>
</organism>
<dbReference type="GO" id="GO:0008236">
    <property type="term" value="F:serine-type peptidase activity"/>
    <property type="evidence" value="ECO:0007669"/>
    <property type="project" value="UniProtKB-KW"/>
</dbReference>
<evidence type="ECO:0000256" key="5">
    <source>
        <dbReference type="SAM" id="Phobius"/>
    </source>
</evidence>
<dbReference type="Proteomes" id="UP000280307">
    <property type="component" value="Unassembled WGS sequence"/>
</dbReference>
<evidence type="ECO:0000256" key="3">
    <source>
        <dbReference type="ARBA" id="ARBA00022801"/>
    </source>
</evidence>
<dbReference type="InterPro" id="IPR002142">
    <property type="entry name" value="Peptidase_S49"/>
</dbReference>
<dbReference type="Gene3D" id="3.90.226.10">
    <property type="entry name" value="2-enoyl-CoA Hydratase, Chain A, domain 1"/>
    <property type="match status" value="1"/>
</dbReference>
<keyword evidence="5" id="KW-0812">Transmembrane</keyword>
<dbReference type="AlphaFoldDB" id="A0A426TT15"/>
<feature type="transmembrane region" description="Helical" evidence="5">
    <location>
        <begin position="20"/>
        <end position="45"/>
    </location>
</feature>
<dbReference type="InterPro" id="IPR004635">
    <property type="entry name" value="Pept_S49_SppA"/>
</dbReference>
<evidence type="ECO:0000259" key="6">
    <source>
        <dbReference type="Pfam" id="PF01343"/>
    </source>
</evidence>
<keyword evidence="3" id="KW-0378">Hydrolase</keyword>
<dbReference type="PANTHER" id="PTHR42987:SF7">
    <property type="entry name" value="SIGNAL PEPTIDE PEPTIDASE SPPA-RELATED"/>
    <property type="match status" value="1"/>
</dbReference>
<dbReference type="CDD" id="cd07023">
    <property type="entry name" value="S49_Sppa_N_C"/>
    <property type="match status" value="1"/>
</dbReference>
<sequence length="341" mass="36021">MEQQPPAPQARPAGGNRSWLIALAIIVGILFSCTLLPLGSLALLLAAGGSGGGGGGPFPATTWEERIVEGAGANRIVIIDVSGVIGGATDVFSSQLSHEQILSQIRQATRDGRVRAVVLRVESPGGGVVASSEIHAELQKLREAGKTLVVSMGSVAASGGYYISTPAQRIYANPDTLTGSLGVILSTLNYEETFARLGLRSVVYKSGDMKDIGSATRETTPEEMAVLQSIVDDAFNGFVQVIVDGRSMDEAQVRTLADGRIYTGRQAFDLGLVDTLGNLDSALEGAKELAGIETALVVRYTRSDSLWALLQAQQNQAPSDPLGLRVLTDPPVPLLEYRWHP</sequence>
<dbReference type="Pfam" id="PF01343">
    <property type="entry name" value="Peptidase_S49"/>
    <property type="match status" value="1"/>
</dbReference>
<dbReference type="Gene3D" id="6.20.330.10">
    <property type="match status" value="1"/>
</dbReference>
<dbReference type="SUPFAM" id="SSF52096">
    <property type="entry name" value="ClpP/crotonase"/>
    <property type="match status" value="1"/>
</dbReference>
<dbReference type="NCBIfam" id="TIGR00706">
    <property type="entry name" value="SppA_dom"/>
    <property type="match status" value="1"/>
</dbReference>
<comment type="similarity">
    <text evidence="1">Belongs to the peptidase S49 family.</text>
</comment>
<comment type="caution">
    <text evidence="7">The sequence shown here is derived from an EMBL/GenBank/DDBJ whole genome shotgun (WGS) entry which is preliminary data.</text>
</comment>
<keyword evidence="4" id="KW-0720">Serine protease</keyword>
<dbReference type="PANTHER" id="PTHR42987">
    <property type="entry name" value="PEPTIDASE S49"/>
    <property type="match status" value="1"/>
</dbReference>
<evidence type="ECO:0000256" key="1">
    <source>
        <dbReference type="ARBA" id="ARBA00008683"/>
    </source>
</evidence>
<evidence type="ECO:0000256" key="4">
    <source>
        <dbReference type="ARBA" id="ARBA00022825"/>
    </source>
</evidence>
<keyword evidence="2" id="KW-0645">Protease</keyword>
<reference evidence="7 8" key="1">
    <citation type="submission" date="2018-12" db="EMBL/GenBank/DDBJ databases">
        <title>Genome Sequence of Candidatus Viridilinea halotolerans isolated from saline sulfide-rich spring.</title>
        <authorList>
            <person name="Grouzdev D.S."/>
            <person name="Burganskaya E.I."/>
            <person name="Krutkina M.S."/>
            <person name="Sukhacheva M.V."/>
            <person name="Gorlenko V.M."/>
        </authorList>
    </citation>
    <scope>NUCLEOTIDE SEQUENCE [LARGE SCALE GENOMIC DNA]</scope>
    <source>
        <strain evidence="7">Chok-6</strain>
    </source>
</reference>
<keyword evidence="5" id="KW-1133">Transmembrane helix</keyword>
<feature type="domain" description="Peptidase S49" evidence="6">
    <location>
        <begin position="141"/>
        <end position="292"/>
    </location>
</feature>
<gene>
    <name evidence="7" type="primary">sppA</name>
    <name evidence="7" type="ORF">EI684_18775</name>
</gene>
<name>A0A426TT15_9CHLR</name>
<dbReference type="InterPro" id="IPR029045">
    <property type="entry name" value="ClpP/crotonase-like_dom_sf"/>
</dbReference>